<keyword evidence="3" id="KW-1185">Reference proteome</keyword>
<dbReference type="PANTHER" id="PTHR45875:SF1">
    <property type="entry name" value="METHYLTRANSFERASE N6AMT1"/>
    <property type="match status" value="1"/>
</dbReference>
<dbReference type="GO" id="GO:0035657">
    <property type="term" value="C:eRF1 methyltransferase complex"/>
    <property type="evidence" value="ECO:0007669"/>
    <property type="project" value="TreeGrafter"/>
</dbReference>
<dbReference type="SUPFAM" id="SSF53335">
    <property type="entry name" value="S-adenosyl-L-methionine-dependent methyltransferases"/>
    <property type="match status" value="1"/>
</dbReference>
<dbReference type="Proteomes" id="UP000204221">
    <property type="component" value="Chromosome"/>
</dbReference>
<organism evidence="2 3">
    <name type="scientific">Actinoalloteichus hoggarensis</name>
    <dbReference type="NCBI Taxonomy" id="1470176"/>
    <lineage>
        <taxon>Bacteria</taxon>
        <taxon>Bacillati</taxon>
        <taxon>Actinomycetota</taxon>
        <taxon>Actinomycetes</taxon>
        <taxon>Pseudonocardiales</taxon>
        <taxon>Pseudonocardiaceae</taxon>
        <taxon>Actinoalloteichus</taxon>
    </lineage>
</organism>
<evidence type="ECO:0000313" key="3">
    <source>
        <dbReference type="Proteomes" id="UP000204221"/>
    </source>
</evidence>
<feature type="domain" description="Methyltransferase" evidence="1">
    <location>
        <begin position="66"/>
        <end position="146"/>
    </location>
</feature>
<dbReference type="Pfam" id="PF13649">
    <property type="entry name" value="Methyltransf_25"/>
    <property type="match status" value="1"/>
</dbReference>
<dbReference type="EMBL" id="CP022521">
    <property type="protein sequence ID" value="ASO21329.1"/>
    <property type="molecule type" value="Genomic_DNA"/>
</dbReference>
<gene>
    <name evidence="2" type="ORF">AHOG_18520</name>
</gene>
<dbReference type="AlphaFoldDB" id="A0A221W6Y3"/>
<dbReference type="Gene3D" id="3.40.50.150">
    <property type="entry name" value="Vaccinia Virus protein VP39"/>
    <property type="match status" value="1"/>
</dbReference>
<dbReference type="GO" id="GO:0032259">
    <property type="term" value="P:methylation"/>
    <property type="evidence" value="ECO:0007669"/>
    <property type="project" value="UniProtKB-KW"/>
</dbReference>
<proteinExistence type="predicted"/>
<accession>A0A221W6Y3</accession>
<name>A0A221W6Y3_9PSEU</name>
<evidence type="ECO:0000259" key="1">
    <source>
        <dbReference type="Pfam" id="PF13649"/>
    </source>
</evidence>
<keyword evidence="2" id="KW-0808">Transferase</keyword>
<keyword evidence="2" id="KW-0489">Methyltransferase</keyword>
<sequence>MELALGVLGEAIGRQSLAASRTAGERMVVLLGRTWVVQADVYSPACSPSTEISTAALPYPAGGRLLEIGSGCGITAVHGLLHGLAAAVAVDVSPAAVANTRLNAEVHGVAERLTVVCGSVFEPLDADDRFDVVFWNAPFIEVADDHVHDGVLSTSYFDPGLRGMRAFVSGVRSRLTSGGRAFLGLDDIGGRAALCDVAAEHGWRLRVAACETAPRRAVLAGMAVETDVDHLLLELVVDDSAAGLVEPRSGGWDERPACSVDRR</sequence>
<dbReference type="OrthoDB" id="267914at2"/>
<reference evidence="2 3" key="1">
    <citation type="submission" date="2017-07" db="EMBL/GenBank/DDBJ databases">
        <title>Complete genome sequence of Actinoalloteichus hoggarensis DSM 45943, type strain of Actinoalloteichus hoggarensis.</title>
        <authorList>
            <person name="Ruckert C."/>
            <person name="Nouioui I."/>
            <person name="Willmese J."/>
            <person name="van Wezel G."/>
            <person name="Klenk H.-P."/>
            <person name="Kalinowski J."/>
            <person name="Zotchev S.B."/>
        </authorList>
    </citation>
    <scope>NUCLEOTIDE SEQUENCE [LARGE SCALE GENOMIC DNA]</scope>
    <source>
        <strain evidence="2 3">DSM 45943</strain>
    </source>
</reference>
<dbReference type="KEGG" id="ahg:AHOG_18520"/>
<dbReference type="PANTHER" id="PTHR45875">
    <property type="entry name" value="METHYLTRANSFERASE N6AMT1"/>
    <property type="match status" value="1"/>
</dbReference>
<dbReference type="GO" id="GO:0008757">
    <property type="term" value="F:S-adenosylmethionine-dependent methyltransferase activity"/>
    <property type="evidence" value="ECO:0007669"/>
    <property type="project" value="TreeGrafter"/>
</dbReference>
<protein>
    <submittedName>
        <fullName evidence="2">N5-glutamine S-adenosyl-L-methionine-dependent methyltransferase</fullName>
    </submittedName>
</protein>
<dbReference type="InterPro" id="IPR029063">
    <property type="entry name" value="SAM-dependent_MTases_sf"/>
</dbReference>
<dbReference type="RefSeq" id="WP_157736912.1">
    <property type="nucleotide sequence ID" value="NZ_CP022521.1"/>
</dbReference>
<dbReference type="InterPro" id="IPR052190">
    <property type="entry name" value="Euk-Arch_PrmC-MTase"/>
</dbReference>
<evidence type="ECO:0000313" key="2">
    <source>
        <dbReference type="EMBL" id="ASO21329.1"/>
    </source>
</evidence>
<dbReference type="GO" id="GO:0008276">
    <property type="term" value="F:protein methyltransferase activity"/>
    <property type="evidence" value="ECO:0007669"/>
    <property type="project" value="TreeGrafter"/>
</dbReference>
<dbReference type="CDD" id="cd02440">
    <property type="entry name" value="AdoMet_MTases"/>
    <property type="match status" value="1"/>
</dbReference>
<dbReference type="InterPro" id="IPR041698">
    <property type="entry name" value="Methyltransf_25"/>
</dbReference>